<dbReference type="InterPro" id="IPR004143">
    <property type="entry name" value="BPL_LPL_catalytic"/>
</dbReference>
<sequence>MIGDNIIVLDKVPSTNKFLKDNWQKFPSETVVWALEQTEAYGRKKDKWYAPFGGLWFSVLFKPRKRPLIPYYYVRMYSLAVVDLLKRRYNLEAIIKWPNDILVDEKKICGILGESIYSGDKPSCVIVGVGMNVNNDLTEDLSSSAVSLKQLIGKEATLNKILREINHIAYHSYYLKYFKPKTISNLTKIWINNLNIKKGDKIRLKTLSGKIVIGELVDIKSDYLKILDDKGEIKEYNSGEISVII</sequence>
<dbReference type="EC" id="6.3.4.15" evidence="3"/>
<evidence type="ECO:0000313" key="3">
    <source>
        <dbReference type="EMBL" id="CEP78925.1"/>
    </source>
</evidence>
<evidence type="ECO:0000256" key="1">
    <source>
        <dbReference type="ARBA" id="ARBA00022598"/>
    </source>
</evidence>
<dbReference type="PATRIC" id="fig|1006576.9.peg.1631"/>
<proteinExistence type="predicted"/>
<dbReference type="EMBL" id="LN824141">
    <property type="protein sequence ID" value="CEP78925.1"/>
    <property type="molecule type" value="Genomic_DNA"/>
</dbReference>
<evidence type="ECO:0000313" key="4">
    <source>
        <dbReference type="Proteomes" id="UP000032809"/>
    </source>
</evidence>
<dbReference type="HOGENOM" id="CLU_051096_3_0_0"/>
<dbReference type="Gene3D" id="3.30.930.10">
    <property type="entry name" value="Bira Bifunctional Protein, Domain 2"/>
    <property type="match status" value="1"/>
</dbReference>
<evidence type="ECO:0000259" key="2">
    <source>
        <dbReference type="PROSITE" id="PS51733"/>
    </source>
</evidence>
<accession>A0A0C7P3N9</accession>
<dbReference type="PROSITE" id="PS51733">
    <property type="entry name" value="BPL_LPL_CATALYTIC"/>
    <property type="match status" value="1"/>
</dbReference>
<dbReference type="PANTHER" id="PTHR12835">
    <property type="entry name" value="BIOTIN PROTEIN LIGASE"/>
    <property type="match status" value="1"/>
</dbReference>
<gene>
    <name evidence="3" type="primary">birA</name>
    <name evidence="3" type="ORF">DTL3_1636</name>
</gene>
<dbReference type="PANTHER" id="PTHR12835:SF5">
    <property type="entry name" value="BIOTIN--PROTEIN LIGASE"/>
    <property type="match status" value="1"/>
</dbReference>
<protein>
    <submittedName>
        <fullName evidence="3">Biotin-acetyl-CoA-carboxylase ligase</fullName>
        <ecNumber evidence="3">6.3.4.15</ecNumber>
    </submittedName>
</protein>
<reference evidence="4" key="1">
    <citation type="submission" date="2014-11" db="EMBL/GenBank/DDBJ databases">
        <authorList>
            <person name="Wibberg D."/>
        </authorList>
    </citation>
    <scope>NUCLEOTIDE SEQUENCE [LARGE SCALE GENOMIC DNA]</scope>
    <source>
        <strain evidence="4">L3</strain>
    </source>
</reference>
<feature type="domain" description="BPL/LPL catalytic" evidence="2">
    <location>
        <begin position="1"/>
        <end position="182"/>
    </location>
</feature>
<dbReference type="InterPro" id="IPR045864">
    <property type="entry name" value="aa-tRNA-synth_II/BPL/LPL"/>
</dbReference>
<dbReference type="InterPro" id="IPR004408">
    <property type="entry name" value="Biotin_CoA_COase_ligase"/>
</dbReference>
<dbReference type="GO" id="GO:0004077">
    <property type="term" value="F:biotin--[biotin carboxyl-carrier protein] ligase activity"/>
    <property type="evidence" value="ECO:0007669"/>
    <property type="project" value="UniProtKB-EC"/>
</dbReference>
<dbReference type="KEGG" id="dtn:DTL3_1636"/>
<keyword evidence="4" id="KW-1185">Reference proteome</keyword>
<dbReference type="GO" id="GO:0005737">
    <property type="term" value="C:cytoplasm"/>
    <property type="evidence" value="ECO:0007669"/>
    <property type="project" value="TreeGrafter"/>
</dbReference>
<dbReference type="STRING" id="1006576.DTL3_1636"/>
<name>A0A0C7P3N9_DEFTU</name>
<dbReference type="Pfam" id="PF03099">
    <property type="entry name" value="BPL_LplA_LipB"/>
    <property type="match status" value="1"/>
</dbReference>
<dbReference type="CDD" id="cd16442">
    <property type="entry name" value="BPL"/>
    <property type="match status" value="1"/>
</dbReference>
<dbReference type="RefSeq" id="WP_045088281.1">
    <property type="nucleotide sequence ID" value="NZ_LN824141.1"/>
</dbReference>
<dbReference type="Proteomes" id="UP000032809">
    <property type="component" value="Chromosome I"/>
</dbReference>
<dbReference type="SUPFAM" id="SSF55681">
    <property type="entry name" value="Class II aaRS and biotin synthetases"/>
    <property type="match status" value="1"/>
</dbReference>
<organism evidence="3 4">
    <name type="scientific">Defluviitoga tunisiensis</name>
    <dbReference type="NCBI Taxonomy" id="1006576"/>
    <lineage>
        <taxon>Bacteria</taxon>
        <taxon>Thermotogati</taxon>
        <taxon>Thermotogota</taxon>
        <taxon>Thermotogae</taxon>
        <taxon>Petrotogales</taxon>
        <taxon>Petrotogaceae</taxon>
        <taxon>Defluviitoga</taxon>
    </lineage>
</organism>
<keyword evidence="1 3" id="KW-0436">Ligase</keyword>
<dbReference type="AlphaFoldDB" id="A0A0C7P3N9"/>
<dbReference type="NCBIfam" id="TIGR00121">
    <property type="entry name" value="birA_ligase"/>
    <property type="match status" value="1"/>
</dbReference>